<accession>A0AC35TRR1</accession>
<evidence type="ECO:0000313" key="1">
    <source>
        <dbReference type="Proteomes" id="UP000095286"/>
    </source>
</evidence>
<organism evidence="1 2">
    <name type="scientific">Rhabditophanes sp. KR3021</name>
    <dbReference type="NCBI Taxonomy" id="114890"/>
    <lineage>
        <taxon>Eukaryota</taxon>
        <taxon>Metazoa</taxon>
        <taxon>Ecdysozoa</taxon>
        <taxon>Nematoda</taxon>
        <taxon>Chromadorea</taxon>
        <taxon>Rhabditida</taxon>
        <taxon>Tylenchina</taxon>
        <taxon>Panagrolaimomorpha</taxon>
        <taxon>Strongyloidoidea</taxon>
        <taxon>Alloionematidae</taxon>
        <taxon>Rhabditophanes</taxon>
    </lineage>
</organism>
<evidence type="ECO:0000313" key="2">
    <source>
        <dbReference type="WBParaSite" id="RSKR_0000369500.1"/>
    </source>
</evidence>
<name>A0AC35TRR1_9BILA</name>
<proteinExistence type="predicted"/>
<dbReference type="Proteomes" id="UP000095286">
    <property type="component" value="Unplaced"/>
</dbReference>
<sequence>MKSTDKESKSKSQPSGLDKIKSLHRRLSAKASIRKMASTELTRQEKEAKPQIKIGPYILMETIGKGSFATVKLGVYEGTNNKVAVKILNREKIKSLDVVGKLKKEITNMRLIKHPHVITLYQVMSTPSDIFMFMEYVSGGELFEYIVSHGRLKVPEARRLFQQLISGVDYCHRQKVVHRDIKPENILIDSCRNLKIADFGLSSNLLDGCFLRTSCGSLNYSSPELISGKLYAGAELDIWSCAVTCYAMLCGCLPFDDENSAILMKKIKSGIFPTPDYLEKNAVKLLLHMLQVDPMKRATVKDIIQHEWFKKDLPAYLFPPINESEASIIDIDAVREVCNKYDVIEEEVTSALLGDDAHNQLSIAYYLFVDNKRVDTSADRLSKMSMDDYYQAPSGNSLQKQRHPERMPNQGKISSTLENVNPTPNHTNGEIQKSPSLKKAKWHLGIRSQSKPEDIMEEVFRAMGQLDFEWKLLNAFHVIIRKKPSDPSIDMPKLSLQLYQVDSKSFLLDFKNLIDEELPNFGSGASSRHTSITMLTKAHLRNSKSGSLPQSQLAEIEQNQSTPPFPTLPLNKQSQTMQFFQMSASLIEALSR</sequence>
<dbReference type="WBParaSite" id="RSKR_0000369500.1">
    <property type="protein sequence ID" value="RSKR_0000369500.1"/>
    <property type="gene ID" value="RSKR_0000369500"/>
</dbReference>
<reference evidence="2" key="1">
    <citation type="submission" date="2016-11" db="UniProtKB">
        <authorList>
            <consortium name="WormBaseParasite"/>
        </authorList>
    </citation>
    <scope>IDENTIFICATION</scope>
    <source>
        <strain evidence="2">KR3021</strain>
    </source>
</reference>
<protein>
    <submittedName>
        <fullName evidence="2">Non-specific serine/threonine protein kinase</fullName>
    </submittedName>
</protein>